<reference evidence="2 3" key="2">
    <citation type="submission" date="2018-11" db="EMBL/GenBank/DDBJ databases">
        <authorList>
            <consortium name="Pathogen Informatics"/>
        </authorList>
    </citation>
    <scope>NUCLEOTIDE SEQUENCE [LARGE SCALE GENOMIC DNA]</scope>
    <source>
        <strain evidence="2 3">NST_G2</strain>
    </source>
</reference>
<evidence type="ECO:0000313" key="2">
    <source>
        <dbReference type="EMBL" id="VDM04008.1"/>
    </source>
</evidence>
<gene>
    <name evidence="2" type="ORF">SSLN_LOCUS17622</name>
</gene>
<evidence type="ECO:0000256" key="1">
    <source>
        <dbReference type="SAM" id="MobiDB-lite"/>
    </source>
</evidence>
<reference evidence="4" key="1">
    <citation type="submission" date="2016-06" db="UniProtKB">
        <authorList>
            <consortium name="WormBaseParasite"/>
        </authorList>
    </citation>
    <scope>IDENTIFICATION</scope>
</reference>
<accession>A0A183TMC4</accession>
<evidence type="ECO:0000313" key="3">
    <source>
        <dbReference type="Proteomes" id="UP000275846"/>
    </source>
</evidence>
<feature type="compositionally biased region" description="Polar residues" evidence="1">
    <location>
        <begin position="19"/>
        <end position="30"/>
    </location>
</feature>
<dbReference type="WBParaSite" id="SSLN_0001829201-mRNA-1">
    <property type="protein sequence ID" value="SSLN_0001829201-mRNA-1"/>
    <property type="gene ID" value="SSLN_0001829201"/>
</dbReference>
<dbReference type="Proteomes" id="UP000275846">
    <property type="component" value="Unassembled WGS sequence"/>
</dbReference>
<feature type="region of interest" description="Disordered" evidence="1">
    <location>
        <begin position="1"/>
        <end position="30"/>
    </location>
</feature>
<proteinExistence type="predicted"/>
<dbReference type="AlphaFoldDB" id="A0A183TMC4"/>
<dbReference type="EMBL" id="UYSU01042819">
    <property type="protein sequence ID" value="VDM04008.1"/>
    <property type="molecule type" value="Genomic_DNA"/>
</dbReference>
<sequence>MGLFGHTRIHDNGKHRHVGNTNTPHTPSTPAIYTASTNSTNDNCPTSLDFSCPNCFCNFTSRIGLVGHLRINNTETCKPVRDAPTYSRHAHFPCPHYFFTFTKRMAQLGHIRLHDNLR</sequence>
<organism evidence="4">
    <name type="scientific">Schistocephalus solidus</name>
    <name type="common">Tapeworm</name>
    <dbReference type="NCBI Taxonomy" id="70667"/>
    <lineage>
        <taxon>Eukaryota</taxon>
        <taxon>Metazoa</taxon>
        <taxon>Spiralia</taxon>
        <taxon>Lophotrochozoa</taxon>
        <taxon>Platyhelminthes</taxon>
        <taxon>Cestoda</taxon>
        <taxon>Eucestoda</taxon>
        <taxon>Diphyllobothriidea</taxon>
        <taxon>Diphyllobothriidae</taxon>
        <taxon>Schistocephalus</taxon>
    </lineage>
</organism>
<name>A0A183TMC4_SCHSO</name>
<keyword evidence="3" id="KW-1185">Reference proteome</keyword>
<dbReference type="OrthoDB" id="8117402at2759"/>
<protein>
    <submittedName>
        <fullName evidence="4">C2H2-type domain-containing protein</fullName>
    </submittedName>
</protein>
<evidence type="ECO:0000313" key="4">
    <source>
        <dbReference type="WBParaSite" id="SSLN_0001829201-mRNA-1"/>
    </source>
</evidence>